<dbReference type="OrthoDB" id="7997598at2"/>
<evidence type="ECO:0000313" key="1">
    <source>
        <dbReference type="EMBL" id="GEP07010.1"/>
    </source>
</evidence>
<organism evidence="1 3">
    <name type="scientific">Methylobacterium oxalidis</name>
    <dbReference type="NCBI Taxonomy" id="944322"/>
    <lineage>
        <taxon>Bacteria</taxon>
        <taxon>Pseudomonadati</taxon>
        <taxon>Pseudomonadota</taxon>
        <taxon>Alphaproteobacteria</taxon>
        <taxon>Hyphomicrobiales</taxon>
        <taxon>Methylobacteriaceae</taxon>
        <taxon>Methylobacterium</taxon>
    </lineage>
</organism>
<accession>A0A512JAL9</accession>
<dbReference type="EMBL" id="BSPK01000049">
    <property type="protein sequence ID" value="GLS64637.1"/>
    <property type="molecule type" value="Genomic_DNA"/>
</dbReference>
<protein>
    <submittedName>
        <fullName evidence="1">Uncharacterized protein</fullName>
    </submittedName>
</protein>
<dbReference type="Proteomes" id="UP001156856">
    <property type="component" value="Unassembled WGS sequence"/>
</dbReference>
<reference evidence="2" key="1">
    <citation type="journal article" date="2014" name="Int. J. Syst. Evol. Microbiol.">
        <title>Complete genome of a new Firmicutes species belonging to the dominant human colonic microbiota ('Ruminococcus bicirculans') reveals two chromosomes and a selective capacity to utilize plant glucans.</title>
        <authorList>
            <consortium name="NISC Comparative Sequencing Program"/>
            <person name="Wegmann U."/>
            <person name="Louis P."/>
            <person name="Goesmann A."/>
            <person name="Henrissat B."/>
            <person name="Duncan S.H."/>
            <person name="Flint H.J."/>
        </authorList>
    </citation>
    <scope>NUCLEOTIDE SEQUENCE</scope>
    <source>
        <strain evidence="2">NBRC 107715</strain>
    </source>
</reference>
<dbReference type="EMBL" id="BJZU01000133">
    <property type="protein sequence ID" value="GEP07010.1"/>
    <property type="molecule type" value="Genomic_DNA"/>
</dbReference>
<evidence type="ECO:0000313" key="2">
    <source>
        <dbReference type="EMBL" id="GLS64637.1"/>
    </source>
</evidence>
<reference evidence="1 3" key="3">
    <citation type="submission" date="2019-07" db="EMBL/GenBank/DDBJ databases">
        <title>Whole genome shotgun sequence of Methylobacterium oxalidis NBRC 107715.</title>
        <authorList>
            <person name="Hosoyama A."/>
            <person name="Uohara A."/>
            <person name="Ohji S."/>
            <person name="Ichikawa N."/>
        </authorList>
    </citation>
    <scope>NUCLEOTIDE SEQUENCE [LARGE SCALE GENOMIC DNA]</scope>
    <source>
        <strain evidence="1 3">NBRC 107715</strain>
    </source>
</reference>
<name>A0A512JAL9_9HYPH</name>
<evidence type="ECO:0000313" key="3">
    <source>
        <dbReference type="Proteomes" id="UP000321960"/>
    </source>
</evidence>
<dbReference type="AlphaFoldDB" id="A0A512JAL9"/>
<evidence type="ECO:0000313" key="4">
    <source>
        <dbReference type="Proteomes" id="UP001156856"/>
    </source>
</evidence>
<dbReference type="RefSeq" id="WP_147028509.1">
    <property type="nucleotide sequence ID" value="NZ_BJZU01000133.1"/>
</dbReference>
<sequence length="90" mass="9705">MSLRLQPIRVRTGSTDAESQLVFENGSLVAVLTHLSDEYGDEAGMWFLEAGFGPLDDPYPPKFADLDEAQDWITRKLAAFPAHGAAGGAP</sequence>
<reference evidence="4" key="2">
    <citation type="journal article" date="2019" name="Int. J. Syst. Evol. Microbiol.">
        <title>The Global Catalogue of Microorganisms (GCM) 10K type strain sequencing project: providing services to taxonomists for standard genome sequencing and annotation.</title>
        <authorList>
            <consortium name="The Broad Institute Genomics Platform"/>
            <consortium name="The Broad Institute Genome Sequencing Center for Infectious Disease"/>
            <person name="Wu L."/>
            <person name="Ma J."/>
        </authorList>
    </citation>
    <scope>NUCLEOTIDE SEQUENCE [LARGE SCALE GENOMIC DNA]</scope>
    <source>
        <strain evidence="4">NBRC 107715</strain>
    </source>
</reference>
<dbReference type="Proteomes" id="UP000321960">
    <property type="component" value="Unassembled WGS sequence"/>
</dbReference>
<reference evidence="2" key="4">
    <citation type="submission" date="2023-01" db="EMBL/GenBank/DDBJ databases">
        <title>Draft genome sequence of Methylobacterium oxalidis strain NBRC 107715.</title>
        <authorList>
            <person name="Sun Q."/>
            <person name="Mori K."/>
        </authorList>
    </citation>
    <scope>NUCLEOTIDE SEQUENCE</scope>
    <source>
        <strain evidence="2">NBRC 107715</strain>
    </source>
</reference>
<gene>
    <name evidence="2" type="ORF">GCM10007888_30180</name>
    <name evidence="1" type="ORF">MOX02_50480</name>
</gene>
<proteinExistence type="predicted"/>
<keyword evidence="4" id="KW-1185">Reference proteome</keyword>
<comment type="caution">
    <text evidence="1">The sequence shown here is derived from an EMBL/GenBank/DDBJ whole genome shotgun (WGS) entry which is preliminary data.</text>
</comment>